<dbReference type="CDD" id="cd00198">
    <property type="entry name" value="vWFA"/>
    <property type="match status" value="1"/>
</dbReference>
<proteinExistence type="predicted"/>
<dbReference type="EMBL" id="LAZR01000581">
    <property type="protein sequence ID" value="KKN63718.1"/>
    <property type="molecule type" value="Genomic_DNA"/>
</dbReference>
<dbReference type="AlphaFoldDB" id="A0A0F9VD36"/>
<name>A0A0F9VD36_9ZZZZ</name>
<feature type="domain" description="VWFA" evidence="2">
    <location>
        <begin position="659"/>
        <end position="824"/>
    </location>
</feature>
<dbReference type="Pfam" id="PF13519">
    <property type="entry name" value="VWA_2"/>
    <property type="match status" value="1"/>
</dbReference>
<evidence type="ECO:0000259" key="2">
    <source>
        <dbReference type="PROSITE" id="PS50234"/>
    </source>
</evidence>
<dbReference type="PROSITE" id="PS50234">
    <property type="entry name" value="VWFA"/>
    <property type="match status" value="1"/>
</dbReference>
<feature type="coiled-coil region" evidence="1">
    <location>
        <begin position="262"/>
        <end position="289"/>
    </location>
</feature>
<reference evidence="3" key="1">
    <citation type="journal article" date="2015" name="Nature">
        <title>Complex archaea that bridge the gap between prokaryotes and eukaryotes.</title>
        <authorList>
            <person name="Spang A."/>
            <person name="Saw J.H."/>
            <person name="Jorgensen S.L."/>
            <person name="Zaremba-Niedzwiedzka K."/>
            <person name="Martijn J."/>
            <person name="Lind A.E."/>
            <person name="van Eijk R."/>
            <person name="Schleper C."/>
            <person name="Guy L."/>
            <person name="Ettema T.J."/>
        </authorList>
    </citation>
    <scope>NUCLEOTIDE SEQUENCE</scope>
</reference>
<gene>
    <name evidence="3" type="ORF">LCGC14_0498820</name>
</gene>
<evidence type="ECO:0000256" key="1">
    <source>
        <dbReference type="SAM" id="Coils"/>
    </source>
</evidence>
<dbReference type="SUPFAM" id="SSF53300">
    <property type="entry name" value="vWA-like"/>
    <property type="match status" value="1"/>
</dbReference>
<accession>A0A0F9VD36</accession>
<dbReference type="InterPro" id="IPR002035">
    <property type="entry name" value="VWF_A"/>
</dbReference>
<keyword evidence="1" id="KW-0175">Coiled coil</keyword>
<dbReference type="SMART" id="SM00327">
    <property type="entry name" value="VWA"/>
    <property type="match status" value="1"/>
</dbReference>
<dbReference type="Gene3D" id="3.40.50.410">
    <property type="entry name" value="von Willebrand factor, type A domain"/>
    <property type="match status" value="1"/>
</dbReference>
<organism evidence="3">
    <name type="scientific">marine sediment metagenome</name>
    <dbReference type="NCBI Taxonomy" id="412755"/>
    <lineage>
        <taxon>unclassified sequences</taxon>
        <taxon>metagenomes</taxon>
        <taxon>ecological metagenomes</taxon>
    </lineage>
</organism>
<sequence length="829" mass="94469">MGVFPENPCEFAVEFIRRMRNHSDIIQIPSSRQVLSIPNLIVSRYYRKGSITPNDFIEISTVTSLPDNQSLAKKIAFEILFPNYKKNLISSYFDDNGNDNINDNLVENGIKSELEQLQDLIDEIETTKSIDTSVFQQLEKFMEELNEKRNEEPFKSALHFFNDDSELYKEEISSFNALIEEAKKRLTQKINSLDPKDLKAGNSLDLNRFIQEKSKRSWERITSKALDKQDIKGDLDKLLNTGNLEDLIQTITYLDKSNAVPKDIIKELKKKLQNQIKNLDQLFNAAKNFGDTPNFDLDDIINNSLKTSSFEHNFNLANSLDQFYGTNLRPTLFDQIQKQMKDSKMNLSLETLTKTAFANKSWKDLFNQALQIAINDANAQNKKSEAFKSLTHQLHQLANSSSNIQCSQKISQNIPDLIKLSLESCETPAQLKDVIEFLRKIGLKVGPDDIRKVGKNLGMPEDEIYELVEPNYQLLKKLVENKKADFQRLSNLMNQIHDQLNNERIKELTASALASNNRNALGALGNFNMSEALKSAQKIGGQEGENKMISSLSAGSGENLLKQWFNHRGNLAITTKQKVKELAKKMLIDLGIYYSRARLGTSITGPIPINRVRPFSIGDEFENVDLEATLMNILEKGKKIEHINYDDFLVKETAKGLRSACFELDISGSMSGDKLAYMAICVTMLVYGMRKDELAITFFESDTHVLKEMEKNVDLEKLADDLLNVEAKGGTIIQKALEWARQQFKKKSNSREKLNILFTDAEIYDIKQAMEELRTFRSLGIDFILVCPETSYNLKEAKKMVKIAGGQLLTIKDWNEFPKLISEIIKSRF</sequence>
<protein>
    <recommendedName>
        <fullName evidence="2">VWFA domain-containing protein</fullName>
    </recommendedName>
</protein>
<evidence type="ECO:0000313" key="3">
    <source>
        <dbReference type="EMBL" id="KKN63718.1"/>
    </source>
</evidence>
<comment type="caution">
    <text evidence="3">The sequence shown here is derived from an EMBL/GenBank/DDBJ whole genome shotgun (WGS) entry which is preliminary data.</text>
</comment>
<dbReference type="InterPro" id="IPR036465">
    <property type="entry name" value="vWFA_dom_sf"/>
</dbReference>